<dbReference type="AlphaFoldDB" id="A0A6J5TVF3"/>
<dbReference type="Proteomes" id="UP000507222">
    <property type="component" value="Unassembled WGS sequence"/>
</dbReference>
<dbReference type="EMBL" id="CAEKDK010000001">
    <property type="protein sequence ID" value="CAB4267722.1"/>
    <property type="molecule type" value="Genomic_DNA"/>
</dbReference>
<evidence type="ECO:0000256" key="1">
    <source>
        <dbReference type="SAM" id="SignalP"/>
    </source>
</evidence>
<name>A0A6J5TVF3_PRUAR</name>
<sequence length="116" mass="12818">MKTTFLTRTISALAFAIFISHWEHHDEAANNSIHNVSDMTIYDGDDTSSLICLLNPIAASEGSANTSSLCLEYGDFWHLAQNYGQCDKLPRTSGQSTQALPGEEKINELVKELKDI</sequence>
<evidence type="ECO:0000313" key="3">
    <source>
        <dbReference type="Proteomes" id="UP000507222"/>
    </source>
</evidence>
<feature type="chain" id="PRO_5026799675" evidence="1">
    <location>
        <begin position="29"/>
        <end position="116"/>
    </location>
</feature>
<accession>A0A6J5TVF3</accession>
<protein>
    <submittedName>
        <fullName evidence="2">Uncharacterized protein</fullName>
    </submittedName>
</protein>
<proteinExistence type="predicted"/>
<gene>
    <name evidence="2" type="ORF">CURHAP_LOCUS10564</name>
</gene>
<feature type="signal peptide" evidence="1">
    <location>
        <begin position="1"/>
        <end position="28"/>
    </location>
</feature>
<organism evidence="2 3">
    <name type="scientific">Prunus armeniaca</name>
    <name type="common">Apricot</name>
    <name type="synonym">Armeniaca vulgaris</name>
    <dbReference type="NCBI Taxonomy" id="36596"/>
    <lineage>
        <taxon>Eukaryota</taxon>
        <taxon>Viridiplantae</taxon>
        <taxon>Streptophyta</taxon>
        <taxon>Embryophyta</taxon>
        <taxon>Tracheophyta</taxon>
        <taxon>Spermatophyta</taxon>
        <taxon>Magnoliopsida</taxon>
        <taxon>eudicotyledons</taxon>
        <taxon>Gunneridae</taxon>
        <taxon>Pentapetalae</taxon>
        <taxon>rosids</taxon>
        <taxon>fabids</taxon>
        <taxon>Rosales</taxon>
        <taxon>Rosaceae</taxon>
        <taxon>Amygdaloideae</taxon>
        <taxon>Amygdaleae</taxon>
        <taxon>Prunus</taxon>
    </lineage>
</organism>
<keyword evidence="1" id="KW-0732">Signal</keyword>
<evidence type="ECO:0000313" key="2">
    <source>
        <dbReference type="EMBL" id="CAB4267722.1"/>
    </source>
</evidence>
<reference evidence="2 3" key="1">
    <citation type="submission" date="2020-05" db="EMBL/GenBank/DDBJ databases">
        <authorList>
            <person name="Campoy J."/>
            <person name="Schneeberger K."/>
            <person name="Spophaly S."/>
        </authorList>
    </citation>
    <scope>NUCLEOTIDE SEQUENCE [LARGE SCALE GENOMIC DNA]</scope>
    <source>
        <strain evidence="2">PruArmRojPasFocal</strain>
    </source>
</reference>